<dbReference type="Proteomes" id="UP001420932">
    <property type="component" value="Unassembled WGS sequence"/>
</dbReference>
<evidence type="ECO:0008006" key="3">
    <source>
        <dbReference type="Google" id="ProtNLM"/>
    </source>
</evidence>
<dbReference type="Gene3D" id="3.40.50.1240">
    <property type="entry name" value="Phosphoglycerate mutase-like"/>
    <property type="match status" value="1"/>
</dbReference>
<dbReference type="EMBL" id="JBBNAF010000008">
    <property type="protein sequence ID" value="KAK9120814.1"/>
    <property type="molecule type" value="Genomic_DNA"/>
</dbReference>
<dbReference type="PANTHER" id="PTHR16469">
    <property type="entry name" value="UBIQUITIN-ASSOCIATED AND SH3 DOMAIN-CONTAINING BA-RELATED"/>
    <property type="match status" value="1"/>
</dbReference>
<dbReference type="SMART" id="SM00855">
    <property type="entry name" value="PGAM"/>
    <property type="match status" value="1"/>
</dbReference>
<dbReference type="InterPro" id="IPR012398">
    <property type="entry name" value="PRIB5"/>
</dbReference>
<evidence type="ECO:0000313" key="2">
    <source>
        <dbReference type="Proteomes" id="UP001420932"/>
    </source>
</evidence>
<dbReference type="SUPFAM" id="SSF53254">
    <property type="entry name" value="Phosphoglycerate mutase-like"/>
    <property type="match status" value="1"/>
</dbReference>
<dbReference type="InterPro" id="IPR013078">
    <property type="entry name" value="His_Pase_superF_clade-1"/>
</dbReference>
<protein>
    <recommendedName>
        <fullName evidence="3">Phosphoglycerate mutase</fullName>
    </recommendedName>
</protein>
<reference evidence="1 2" key="1">
    <citation type="submission" date="2024-01" db="EMBL/GenBank/DDBJ databases">
        <title>Genome assemblies of Stephania.</title>
        <authorList>
            <person name="Yang L."/>
        </authorList>
    </citation>
    <scope>NUCLEOTIDE SEQUENCE [LARGE SCALE GENOMIC DNA]</scope>
    <source>
        <strain evidence="1">YNDBR</strain>
        <tissue evidence="1">Leaf</tissue>
    </source>
</reference>
<dbReference type="AlphaFoldDB" id="A0AAP0ISC8"/>
<dbReference type="PIRSF" id="PIRSF015897">
    <property type="entry name" value="PRIB5"/>
    <property type="match status" value="1"/>
</dbReference>
<dbReference type="CDD" id="cd07067">
    <property type="entry name" value="HP_PGM_like"/>
    <property type="match status" value="1"/>
</dbReference>
<keyword evidence="2" id="KW-1185">Reference proteome</keyword>
<sequence length="265" mass="29949">MGTEASMQHVVVMRHGDRWDDAEPLWTAGAERPWDPPLTEGGRDRAYCVGRRLRRELGFPIHRAFVSPFLRCAETAAEVVTALCAVDHDDDLRRLAGETVSVDPARVKVSIEYGLCEIFSTKGIRVDRIPKDGEWSFNISELEAMMPTGTVDRTVECVDEKLPKWGEATREARARYVRVLQSLADKYPNENLLLVTHGKGVRAVISAFLPDVMVYVVEYCAYSHQQRRISFNSDNKFTAGNFEVVPDDLETGIRFRLTSELKSVE</sequence>
<proteinExistence type="predicted"/>
<gene>
    <name evidence="1" type="ORF">Syun_018431</name>
</gene>
<accession>A0AAP0ISC8</accession>
<organism evidence="1 2">
    <name type="scientific">Stephania yunnanensis</name>
    <dbReference type="NCBI Taxonomy" id="152371"/>
    <lineage>
        <taxon>Eukaryota</taxon>
        <taxon>Viridiplantae</taxon>
        <taxon>Streptophyta</taxon>
        <taxon>Embryophyta</taxon>
        <taxon>Tracheophyta</taxon>
        <taxon>Spermatophyta</taxon>
        <taxon>Magnoliopsida</taxon>
        <taxon>Ranunculales</taxon>
        <taxon>Menispermaceae</taxon>
        <taxon>Menispermoideae</taxon>
        <taxon>Cissampelideae</taxon>
        <taxon>Stephania</taxon>
    </lineage>
</organism>
<name>A0AAP0ISC8_9MAGN</name>
<comment type="caution">
    <text evidence="1">The sequence shown here is derived from an EMBL/GenBank/DDBJ whole genome shotgun (WGS) entry which is preliminary data.</text>
</comment>
<dbReference type="InterPro" id="IPR029033">
    <property type="entry name" value="His_PPase_superfam"/>
</dbReference>
<evidence type="ECO:0000313" key="1">
    <source>
        <dbReference type="EMBL" id="KAK9120814.1"/>
    </source>
</evidence>
<dbReference type="Pfam" id="PF00300">
    <property type="entry name" value="His_Phos_1"/>
    <property type="match status" value="2"/>
</dbReference>
<dbReference type="InterPro" id="IPR051710">
    <property type="entry name" value="Phosphatase_SH3-domain"/>
</dbReference>
<dbReference type="PANTHER" id="PTHR16469:SF27">
    <property type="entry name" value="UBIQUITIN-ASSOCIATED AND SH3 DOMAIN-CONTAINING BA-RELATED"/>
    <property type="match status" value="1"/>
</dbReference>